<keyword evidence="2" id="KW-1185">Reference proteome</keyword>
<dbReference type="EMBL" id="CP098242">
    <property type="protein sequence ID" value="WAW09221.1"/>
    <property type="molecule type" value="Genomic_DNA"/>
</dbReference>
<proteinExistence type="predicted"/>
<evidence type="ECO:0000313" key="2">
    <source>
        <dbReference type="Proteomes" id="UP001156215"/>
    </source>
</evidence>
<dbReference type="RefSeq" id="WP_269308215.1">
    <property type="nucleotide sequence ID" value="NZ_CP098242.1"/>
</dbReference>
<sequence length="194" mass="22103">MPLPDSPNRRALKHTRRLHVEFYLREDELWDIDARFTDVKPFDLEVTSFVIPANRPLHDLSIRITTDAKSNIVDVLVVFDQVPFGGYCEQIEAKYQQLIGLNLLKNFRQGVRERLGKAAGCTHMNELVELLPYVAVQVLIFGEKDTSEKTAFQQSGEKPFHLDGCHALRTDGPVVAKFYPKWVADDISSSKEFG</sequence>
<dbReference type="AlphaFoldDB" id="A0A9E9LVV1"/>
<accession>A0A9E9LVV1</accession>
<name>A0A9E9LVV1_9BURK</name>
<protein>
    <submittedName>
        <fullName evidence="1">DUF2889 domain-containing protein</fullName>
    </submittedName>
</protein>
<dbReference type="InterPro" id="IPR021312">
    <property type="entry name" value="DUF2889"/>
</dbReference>
<reference evidence="1" key="1">
    <citation type="journal article" date="2022" name="Front. Microbiol.">
        <title>New perspectives on an old grouping: The genomic and phenotypic variability of Oxalobacter formigenes and the implications for calcium oxalate stone prevention.</title>
        <authorList>
            <person name="Chmiel J.A."/>
            <person name="Carr C."/>
            <person name="Stuivenberg G.A."/>
            <person name="Venema R."/>
            <person name="Chanyi R.M."/>
            <person name="Al K.F."/>
            <person name="Giguere D."/>
            <person name="Say H."/>
            <person name="Akouris P.P."/>
            <person name="Dominguez Romero S.A."/>
            <person name="Kwong A."/>
            <person name="Tai V."/>
            <person name="Koval S.F."/>
            <person name="Razvi H."/>
            <person name="Bjazevic J."/>
            <person name="Burton J.P."/>
        </authorList>
    </citation>
    <scope>NUCLEOTIDE SEQUENCE</scope>
    <source>
        <strain evidence="1">WoOx3</strain>
    </source>
</reference>
<dbReference type="KEGG" id="ovb:NB640_08030"/>
<organism evidence="1 2">
    <name type="scientific">Oxalobacter vibrioformis</name>
    <dbReference type="NCBI Taxonomy" id="933080"/>
    <lineage>
        <taxon>Bacteria</taxon>
        <taxon>Pseudomonadati</taxon>
        <taxon>Pseudomonadota</taxon>
        <taxon>Betaproteobacteria</taxon>
        <taxon>Burkholderiales</taxon>
        <taxon>Oxalobacteraceae</taxon>
        <taxon>Oxalobacter</taxon>
    </lineage>
</organism>
<dbReference type="Proteomes" id="UP001156215">
    <property type="component" value="Chromosome"/>
</dbReference>
<dbReference type="Pfam" id="PF11136">
    <property type="entry name" value="DUF2889"/>
    <property type="match status" value="1"/>
</dbReference>
<gene>
    <name evidence="1" type="ORF">NB640_08030</name>
</gene>
<evidence type="ECO:0000313" key="1">
    <source>
        <dbReference type="EMBL" id="WAW09221.1"/>
    </source>
</evidence>